<dbReference type="Proteomes" id="UP000319976">
    <property type="component" value="Chromosome"/>
</dbReference>
<evidence type="ECO:0000256" key="1">
    <source>
        <dbReference type="ARBA" id="ARBA00004141"/>
    </source>
</evidence>
<evidence type="ECO:0000256" key="3">
    <source>
        <dbReference type="ARBA" id="ARBA00022692"/>
    </source>
</evidence>
<feature type="transmembrane region" description="Helical" evidence="6">
    <location>
        <begin position="37"/>
        <end position="57"/>
    </location>
</feature>
<organism evidence="7 8">
    <name type="scientific">Calycomorphotria hydatis</name>
    <dbReference type="NCBI Taxonomy" id="2528027"/>
    <lineage>
        <taxon>Bacteria</taxon>
        <taxon>Pseudomonadati</taxon>
        <taxon>Planctomycetota</taxon>
        <taxon>Planctomycetia</taxon>
        <taxon>Planctomycetales</taxon>
        <taxon>Planctomycetaceae</taxon>
        <taxon>Calycomorphotria</taxon>
    </lineage>
</organism>
<dbReference type="CDD" id="cd13964">
    <property type="entry name" value="PT_UbiA_1"/>
    <property type="match status" value="1"/>
</dbReference>
<dbReference type="GO" id="GO:0016765">
    <property type="term" value="F:transferase activity, transferring alkyl or aryl (other than methyl) groups"/>
    <property type="evidence" value="ECO:0007669"/>
    <property type="project" value="InterPro"/>
</dbReference>
<evidence type="ECO:0000313" key="7">
    <source>
        <dbReference type="EMBL" id="QDT63087.1"/>
    </source>
</evidence>
<evidence type="ECO:0000256" key="2">
    <source>
        <dbReference type="ARBA" id="ARBA00022475"/>
    </source>
</evidence>
<accession>A0A517T3Y4</accession>
<feature type="transmembrane region" description="Helical" evidence="6">
    <location>
        <begin position="102"/>
        <end position="118"/>
    </location>
</feature>
<feature type="transmembrane region" description="Helical" evidence="6">
    <location>
        <begin position="254"/>
        <end position="273"/>
    </location>
</feature>
<reference evidence="7 8" key="1">
    <citation type="submission" date="2019-02" db="EMBL/GenBank/DDBJ databases">
        <title>Deep-cultivation of Planctomycetes and their phenomic and genomic characterization uncovers novel biology.</title>
        <authorList>
            <person name="Wiegand S."/>
            <person name="Jogler M."/>
            <person name="Boedeker C."/>
            <person name="Pinto D."/>
            <person name="Vollmers J."/>
            <person name="Rivas-Marin E."/>
            <person name="Kohn T."/>
            <person name="Peeters S.H."/>
            <person name="Heuer A."/>
            <person name="Rast P."/>
            <person name="Oberbeckmann S."/>
            <person name="Bunk B."/>
            <person name="Jeske O."/>
            <person name="Meyerdierks A."/>
            <person name="Storesund J.E."/>
            <person name="Kallscheuer N."/>
            <person name="Luecker S."/>
            <person name="Lage O.M."/>
            <person name="Pohl T."/>
            <person name="Merkel B.J."/>
            <person name="Hornburger P."/>
            <person name="Mueller R.-W."/>
            <person name="Bruemmer F."/>
            <person name="Labrenz M."/>
            <person name="Spormann A.M."/>
            <person name="Op den Camp H."/>
            <person name="Overmann J."/>
            <person name="Amann R."/>
            <person name="Jetten M.S.M."/>
            <person name="Mascher T."/>
            <person name="Medema M.H."/>
            <person name="Devos D.P."/>
            <person name="Kaster A.-K."/>
            <person name="Ovreas L."/>
            <person name="Rohde M."/>
            <person name="Galperin M.Y."/>
            <person name="Jogler C."/>
        </authorList>
    </citation>
    <scope>NUCLEOTIDE SEQUENCE [LARGE SCALE GENOMIC DNA]</scope>
    <source>
        <strain evidence="7 8">V22</strain>
    </source>
</reference>
<feature type="transmembrane region" description="Helical" evidence="6">
    <location>
        <begin position="160"/>
        <end position="178"/>
    </location>
</feature>
<feature type="transmembrane region" description="Helical" evidence="6">
    <location>
        <begin position="190"/>
        <end position="210"/>
    </location>
</feature>
<evidence type="ECO:0000256" key="5">
    <source>
        <dbReference type="ARBA" id="ARBA00023136"/>
    </source>
</evidence>
<keyword evidence="2" id="KW-1003">Cell membrane</keyword>
<dbReference type="PANTHER" id="PTHR42723:SF1">
    <property type="entry name" value="CHLOROPHYLL SYNTHASE, CHLOROPLASTIC"/>
    <property type="match status" value="1"/>
</dbReference>
<dbReference type="GO" id="GO:0016020">
    <property type="term" value="C:membrane"/>
    <property type="evidence" value="ECO:0007669"/>
    <property type="project" value="UniProtKB-SubCell"/>
</dbReference>
<evidence type="ECO:0000256" key="6">
    <source>
        <dbReference type="SAM" id="Phobius"/>
    </source>
</evidence>
<keyword evidence="5 6" id="KW-0472">Membrane</keyword>
<feature type="transmembrane region" description="Helical" evidence="6">
    <location>
        <begin position="12"/>
        <end position="31"/>
    </location>
</feature>
<feature type="transmembrane region" description="Helical" evidence="6">
    <location>
        <begin position="279"/>
        <end position="298"/>
    </location>
</feature>
<keyword evidence="7" id="KW-0808">Transferase</keyword>
<keyword evidence="8" id="KW-1185">Reference proteome</keyword>
<protein>
    <submittedName>
        <fullName evidence="7">Prenyltransferase</fullName>
    </submittedName>
</protein>
<keyword evidence="4 6" id="KW-1133">Transmembrane helix</keyword>
<keyword evidence="3 6" id="KW-0812">Transmembrane</keyword>
<dbReference type="Gene3D" id="1.10.357.140">
    <property type="entry name" value="UbiA prenyltransferase"/>
    <property type="match status" value="1"/>
</dbReference>
<dbReference type="EMBL" id="CP036316">
    <property type="protein sequence ID" value="QDT63087.1"/>
    <property type="molecule type" value="Genomic_DNA"/>
</dbReference>
<dbReference type="PANTHER" id="PTHR42723">
    <property type="entry name" value="CHLOROPHYLL SYNTHASE"/>
    <property type="match status" value="1"/>
</dbReference>
<dbReference type="InterPro" id="IPR050475">
    <property type="entry name" value="Prenyltransferase_related"/>
</dbReference>
<gene>
    <name evidence="7" type="ORF">V22_02870</name>
</gene>
<dbReference type="KEGG" id="chya:V22_02870"/>
<comment type="subcellular location">
    <subcellularLocation>
        <location evidence="1">Membrane</location>
        <topology evidence="1">Multi-pass membrane protein</topology>
    </subcellularLocation>
</comment>
<evidence type="ECO:0000256" key="4">
    <source>
        <dbReference type="ARBA" id="ARBA00022989"/>
    </source>
</evidence>
<sequence>MKSWLQLVRLPAVFTAMADIFAGFLLVAGGFEPVASFLALLAASSCLYLAGMIWNDVFDLAKDREERPQRPLPSERISVRQASIVASTLTVAGVGFGMVCSPASAATAVAIVITIFLYDKLLKSTPLGPVAMGSCRFLNVLLGASIGNVGDMGGWLTADVFTHASIVAGYVIGVTWFARTEAAKSERWQLIGALAVINLSLLGLLLAISGKLPLPRFDPDNSFGACVVAVVMLMTLNRRAIAAIRTCAPEDVQNAVRTLLLSIIMLDAVVVFTTTGDPIYTGCTVALVVPTIIVGRWMSTT</sequence>
<dbReference type="Pfam" id="PF01040">
    <property type="entry name" value="UbiA"/>
    <property type="match status" value="1"/>
</dbReference>
<feature type="transmembrane region" description="Helical" evidence="6">
    <location>
        <begin position="222"/>
        <end position="242"/>
    </location>
</feature>
<name>A0A517T3Y4_9PLAN</name>
<evidence type="ECO:0000313" key="8">
    <source>
        <dbReference type="Proteomes" id="UP000319976"/>
    </source>
</evidence>
<proteinExistence type="predicted"/>
<dbReference type="InterPro" id="IPR000537">
    <property type="entry name" value="UbiA_prenyltransferase"/>
</dbReference>
<dbReference type="AlphaFoldDB" id="A0A517T3Y4"/>
<dbReference type="InterPro" id="IPR044878">
    <property type="entry name" value="UbiA_sf"/>
</dbReference>